<dbReference type="PANTHER" id="PTHR46505:SF1">
    <property type="entry name" value="OXIDOREDUCTASE NAD-BINDING DOMAIN-CONTAINING PROTEIN 1"/>
    <property type="match status" value="1"/>
</dbReference>
<evidence type="ECO:0000259" key="4">
    <source>
        <dbReference type="PROSITE" id="PS51384"/>
    </source>
</evidence>
<reference evidence="5" key="1">
    <citation type="submission" date="2023-06" db="EMBL/GenBank/DDBJ databases">
        <title>Survivors Of The Sea: Transcriptome response of Skeletonema marinoi to long-term dormancy.</title>
        <authorList>
            <person name="Pinder M.I.M."/>
            <person name="Kourtchenko O."/>
            <person name="Robertson E.K."/>
            <person name="Larsson T."/>
            <person name="Maumus F."/>
            <person name="Osuna-Cruz C.M."/>
            <person name="Vancaester E."/>
            <person name="Stenow R."/>
            <person name="Vandepoele K."/>
            <person name="Ploug H."/>
            <person name="Bruchert V."/>
            <person name="Godhe A."/>
            <person name="Topel M."/>
        </authorList>
    </citation>
    <scope>NUCLEOTIDE SEQUENCE</scope>
    <source>
        <strain evidence="5">R05AC</strain>
    </source>
</reference>
<gene>
    <name evidence="5" type="ORF">QTG54_016116</name>
</gene>
<organism evidence="5 6">
    <name type="scientific">Skeletonema marinoi</name>
    <dbReference type="NCBI Taxonomy" id="267567"/>
    <lineage>
        <taxon>Eukaryota</taxon>
        <taxon>Sar</taxon>
        <taxon>Stramenopiles</taxon>
        <taxon>Ochrophyta</taxon>
        <taxon>Bacillariophyta</taxon>
        <taxon>Coscinodiscophyceae</taxon>
        <taxon>Thalassiosirophycidae</taxon>
        <taxon>Thalassiosirales</taxon>
        <taxon>Skeletonemataceae</taxon>
        <taxon>Skeletonema</taxon>
        <taxon>Skeletonema marinoi-dohrnii complex</taxon>
    </lineage>
</organism>
<dbReference type="AlphaFoldDB" id="A0AAD9D4X6"/>
<protein>
    <recommendedName>
        <fullName evidence="3">Oxidoreductase NAD-binding domain-containing protein 1</fullName>
    </recommendedName>
</protein>
<dbReference type="InterPro" id="IPR052128">
    <property type="entry name" value="Oxidoreductase_NAD-binding"/>
</dbReference>
<dbReference type="EMBL" id="JATAAI010000053">
    <property type="protein sequence ID" value="KAK1733139.1"/>
    <property type="molecule type" value="Genomic_DNA"/>
</dbReference>
<dbReference type="InterPro" id="IPR017938">
    <property type="entry name" value="Riboflavin_synthase-like_b-brl"/>
</dbReference>
<evidence type="ECO:0000256" key="1">
    <source>
        <dbReference type="ARBA" id="ARBA00023002"/>
    </source>
</evidence>
<evidence type="ECO:0000256" key="3">
    <source>
        <dbReference type="ARBA" id="ARBA00040516"/>
    </source>
</evidence>
<proteinExistence type="predicted"/>
<evidence type="ECO:0000256" key="2">
    <source>
        <dbReference type="ARBA" id="ARBA00023027"/>
    </source>
</evidence>
<dbReference type="InterPro" id="IPR039261">
    <property type="entry name" value="FNR_nucleotide-bd"/>
</dbReference>
<keyword evidence="6" id="KW-1185">Reference proteome</keyword>
<sequence length="331" mass="37258">MWHRATIKSRKQLSPTVTGLTLKIHETSSPPSATPTNSSFTFLPGQWVDFQPLPTSTSWKPKDSNKTIGGYSITSIPKSLPYIDLAIQSSRHPVAEWVTCHAKVNDLVNLRVGGSFTYATGEKSDASVKATTNDDNVLSNETTTKQRLLFVAGGVGINPLFSMIQQWHVDQRQNDRSPQPRAVLLYSARQEEDLLFVSELNEMVGELNDYFRVVLTTTAPATDYPAGIAALPKNDSVGNPKDSILRNIEYKRGRVDQDMIKDAVRWINMMDNAVLNDERNQEEDDDVIADLVYICGPPGMPEDMQRLLFPSQNDRIRFVQSTDDVHFEKWW</sequence>
<dbReference type="InterPro" id="IPR017927">
    <property type="entry name" value="FAD-bd_FR_type"/>
</dbReference>
<feature type="domain" description="FAD-binding FR-type" evidence="4">
    <location>
        <begin position="1"/>
        <end position="121"/>
    </location>
</feature>
<dbReference type="CDD" id="cd00322">
    <property type="entry name" value="FNR_like"/>
    <property type="match status" value="1"/>
</dbReference>
<dbReference type="SUPFAM" id="SSF52343">
    <property type="entry name" value="Ferredoxin reductase-like, C-terminal NADP-linked domain"/>
    <property type="match status" value="1"/>
</dbReference>
<evidence type="ECO:0000313" key="5">
    <source>
        <dbReference type="EMBL" id="KAK1733139.1"/>
    </source>
</evidence>
<dbReference type="Gene3D" id="2.40.30.10">
    <property type="entry name" value="Translation factors"/>
    <property type="match status" value="1"/>
</dbReference>
<dbReference type="GO" id="GO:0005739">
    <property type="term" value="C:mitochondrion"/>
    <property type="evidence" value="ECO:0007669"/>
    <property type="project" value="TreeGrafter"/>
</dbReference>
<accession>A0AAD9D4X6</accession>
<dbReference type="Gene3D" id="3.40.50.80">
    <property type="entry name" value="Nucleotide-binding domain of ferredoxin-NADP reductase (FNR) module"/>
    <property type="match status" value="1"/>
</dbReference>
<dbReference type="PROSITE" id="PS51384">
    <property type="entry name" value="FAD_FR"/>
    <property type="match status" value="1"/>
</dbReference>
<comment type="caution">
    <text evidence="5">The sequence shown here is derived from an EMBL/GenBank/DDBJ whole genome shotgun (WGS) entry which is preliminary data.</text>
</comment>
<dbReference type="GO" id="GO:0016491">
    <property type="term" value="F:oxidoreductase activity"/>
    <property type="evidence" value="ECO:0007669"/>
    <property type="project" value="UniProtKB-KW"/>
</dbReference>
<dbReference type="PANTHER" id="PTHR46505">
    <property type="entry name" value="OXIDOREDUCTASE NAD-BINDING DOMAIN-CONTAINING PROTEIN 1"/>
    <property type="match status" value="1"/>
</dbReference>
<dbReference type="InterPro" id="IPR001433">
    <property type="entry name" value="OxRdtase_FAD/NAD-bd"/>
</dbReference>
<evidence type="ECO:0000313" key="6">
    <source>
        <dbReference type="Proteomes" id="UP001224775"/>
    </source>
</evidence>
<keyword evidence="1 5" id="KW-0560">Oxidoreductase</keyword>
<name>A0AAD9D4X6_9STRA</name>
<dbReference type="Pfam" id="PF00175">
    <property type="entry name" value="NAD_binding_1"/>
    <property type="match status" value="1"/>
</dbReference>
<dbReference type="SUPFAM" id="SSF63380">
    <property type="entry name" value="Riboflavin synthase domain-like"/>
    <property type="match status" value="1"/>
</dbReference>
<dbReference type="Proteomes" id="UP001224775">
    <property type="component" value="Unassembled WGS sequence"/>
</dbReference>
<keyword evidence="2" id="KW-0520">NAD</keyword>